<gene>
    <name evidence="2" type="ORF">Q5Y73_21685</name>
</gene>
<feature type="transmembrane region" description="Helical" evidence="1">
    <location>
        <begin position="6"/>
        <end position="25"/>
    </location>
</feature>
<feature type="transmembrane region" description="Helical" evidence="1">
    <location>
        <begin position="46"/>
        <end position="65"/>
    </location>
</feature>
<keyword evidence="3" id="KW-1185">Reference proteome</keyword>
<keyword evidence="1" id="KW-1133">Transmembrane helix</keyword>
<keyword evidence="1" id="KW-0472">Membrane</keyword>
<proteinExistence type="predicted"/>
<sequence length="250" mass="29041">MIKIILGIVVFIYFFIFRQFRVYNYDAFNKTVSEKETKKQIVFNRTHLISTYFFFLIIIVLILSPELLEFVDKYTNLNVGEIVSISGVLASVMVAYLIYYQQNLEGIRTEITIKKLLKEKYDENNKNLNSHIPNTNIQKNENEQKFSIPVFSSRNMDYKIESIIKNVSEKELNDENVPYYSSDLSIAKTLLPSLPTYNHVYPNNEIEVDVTDINGNAFTAIANDECVYICIVFLMFKDVPLQISCDVVRS</sequence>
<dbReference type="EMBL" id="JAVAMP010000018">
    <property type="protein sequence ID" value="MDP5276709.1"/>
    <property type="molecule type" value="Genomic_DNA"/>
</dbReference>
<name>A0ABT9J512_9BACL</name>
<evidence type="ECO:0000313" key="2">
    <source>
        <dbReference type="EMBL" id="MDP5276709.1"/>
    </source>
</evidence>
<evidence type="ECO:0000256" key="1">
    <source>
        <dbReference type="SAM" id="Phobius"/>
    </source>
</evidence>
<evidence type="ECO:0000313" key="3">
    <source>
        <dbReference type="Proteomes" id="UP001231941"/>
    </source>
</evidence>
<accession>A0ABT9J512</accession>
<comment type="caution">
    <text evidence="2">The sequence shown here is derived from an EMBL/GenBank/DDBJ whole genome shotgun (WGS) entry which is preliminary data.</text>
</comment>
<dbReference type="RefSeq" id="WP_305994018.1">
    <property type="nucleotide sequence ID" value="NZ_JAVAMP010000018.1"/>
</dbReference>
<keyword evidence="1" id="KW-0812">Transmembrane</keyword>
<dbReference type="Proteomes" id="UP001231941">
    <property type="component" value="Unassembled WGS sequence"/>
</dbReference>
<reference evidence="2 3" key="1">
    <citation type="submission" date="2023-08" db="EMBL/GenBank/DDBJ databases">
        <authorList>
            <person name="Park J.-S."/>
        </authorList>
    </citation>
    <scope>NUCLEOTIDE SEQUENCE [LARGE SCALE GENOMIC DNA]</scope>
    <source>
        <strain evidence="2 3">2205SS18-9</strain>
    </source>
</reference>
<feature type="transmembrane region" description="Helical" evidence="1">
    <location>
        <begin position="77"/>
        <end position="99"/>
    </location>
</feature>
<organism evidence="2 3">
    <name type="scientific">Chengkuizengella axinellae</name>
    <dbReference type="NCBI Taxonomy" id="3064388"/>
    <lineage>
        <taxon>Bacteria</taxon>
        <taxon>Bacillati</taxon>
        <taxon>Bacillota</taxon>
        <taxon>Bacilli</taxon>
        <taxon>Bacillales</taxon>
        <taxon>Paenibacillaceae</taxon>
        <taxon>Chengkuizengella</taxon>
    </lineage>
</organism>
<protein>
    <submittedName>
        <fullName evidence="2">Uncharacterized protein</fullName>
    </submittedName>
</protein>